<evidence type="ECO:0000313" key="2">
    <source>
        <dbReference type="Proteomes" id="UP000663866"/>
    </source>
</evidence>
<gene>
    <name evidence="1" type="ORF">OVN521_LOCUS38387</name>
</gene>
<dbReference type="InterPro" id="IPR027417">
    <property type="entry name" value="P-loop_NTPase"/>
</dbReference>
<feature type="non-terminal residue" evidence="1">
    <location>
        <position position="1"/>
    </location>
</feature>
<evidence type="ECO:0000313" key="1">
    <source>
        <dbReference type="EMBL" id="CAF4460007.1"/>
    </source>
</evidence>
<reference evidence="1" key="1">
    <citation type="submission" date="2021-02" db="EMBL/GenBank/DDBJ databases">
        <authorList>
            <person name="Nowell W R."/>
        </authorList>
    </citation>
    <scope>NUCLEOTIDE SEQUENCE</scope>
</reference>
<dbReference type="Gene3D" id="3.40.50.300">
    <property type="entry name" value="P-loop containing nucleotide triphosphate hydrolases"/>
    <property type="match status" value="1"/>
</dbReference>
<proteinExistence type="predicted"/>
<dbReference type="PANTHER" id="PTHR43394">
    <property type="entry name" value="ATP-DEPENDENT PERMEASE MDL1, MITOCHONDRIAL"/>
    <property type="match status" value="1"/>
</dbReference>
<protein>
    <recommendedName>
        <fullName evidence="3">p-glycoprotein</fullName>
    </recommendedName>
</protein>
<dbReference type="GO" id="GO:0090374">
    <property type="term" value="P:oligopeptide export from mitochondrion"/>
    <property type="evidence" value="ECO:0007669"/>
    <property type="project" value="TreeGrafter"/>
</dbReference>
<name>A0A820SYG6_9BILA</name>
<comment type="caution">
    <text evidence="1">The sequence shown here is derived from an EMBL/GenBank/DDBJ whole genome shotgun (WGS) entry which is preliminary data.</text>
</comment>
<dbReference type="SUPFAM" id="SSF52540">
    <property type="entry name" value="P-loop containing nucleoside triphosphate hydrolases"/>
    <property type="match status" value="1"/>
</dbReference>
<dbReference type="GO" id="GO:0015421">
    <property type="term" value="F:ABC-type oligopeptide transporter activity"/>
    <property type="evidence" value="ECO:0007669"/>
    <property type="project" value="TreeGrafter"/>
</dbReference>
<dbReference type="InterPro" id="IPR039421">
    <property type="entry name" value="Type_1_exporter"/>
</dbReference>
<organism evidence="1 2">
    <name type="scientific">Rotaria magnacalcarata</name>
    <dbReference type="NCBI Taxonomy" id="392030"/>
    <lineage>
        <taxon>Eukaryota</taxon>
        <taxon>Metazoa</taxon>
        <taxon>Spiralia</taxon>
        <taxon>Gnathifera</taxon>
        <taxon>Rotifera</taxon>
        <taxon>Eurotatoria</taxon>
        <taxon>Bdelloidea</taxon>
        <taxon>Philodinida</taxon>
        <taxon>Philodinidae</taxon>
        <taxon>Rotaria</taxon>
    </lineage>
</organism>
<accession>A0A820SYG6</accession>
<dbReference type="AlphaFoldDB" id="A0A820SYG6"/>
<dbReference type="Proteomes" id="UP000663866">
    <property type="component" value="Unassembled WGS sequence"/>
</dbReference>
<sequence>GEKHIIAIARVLIRRPKVLLLDEATSVMDSHNEQIVQEALKQAQTEDPNRTSLIIAHRLSAIRSCDSICVLDKGKVIESGNHTELAQRRGAHYRMLTQNT</sequence>
<dbReference type="EMBL" id="CAJOBG010047497">
    <property type="protein sequence ID" value="CAF4460007.1"/>
    <property type="molecule type" value="Genomic_DNA"/>
</dbReference>
<keyword evidence="2" id="KW-1185">Reference proteome</keyword>
<evidence type="ECO:0008006" key="3">
    <source>
        <dbReference type="Google" id="ProtNLM"/>
    </source>
</evidence>
<dbReference type="GO" id="GO:0005743">
    <property type="term" value="C:mitochondrial inner membrane"/>
    <property type="evidence" value="ECO:0007669"/>
    <property type="project" value="TreeGrafter"/>
</dbReference>
<dbReference type="PANTHER" id="PTHR43394:SF1">
    <property type="entry name" value="ATP-BINDING CASSETTE SUB-FAMILY B MEMBER 10, MITOCHONDRIAL"/>
    <property type="match status" value="1"/>
</dbReference>